<keyword evidence="3" id="KW-1185">Reference proteome</keyword>
<organism evidence="2 3">
    <name type="scientific">Apodospora peruviana</name>
    <dbReference type="NCBI Taxonomy" id="516989"/>
    <lineage>
        <taxon>Eukaryota</taxon>
        <taxon>Fungi</taxon>
        <taxon>Dikarya</taxon>
        <taxon>Ascomycota</taxon>
        <taxon>Pezizomycotina</taxon>
        <taxon>Sordariomycetes</taxon>
        <taxon>Sordariomycetidae</taxon>
        <taxon>Sordariales</taxon>
        <taxon>Lasiosphaeriaceae</taxon>
        <taxon>Apodospora</taxon>
    </lineage>
</organism>
<gene>
    <name evidence="2" type="ORF">B0H66DRAFT_629419</name>
</gene>
<reference evidence="2" key="1">
    <citation type="journal article" date="2023" name="Mol. Phylogenet. Evol.">
        <title>Genome-scale phylogeny and comparative genomics of the fungal order Sordariales.</title>
        <authorList>
            <person name="Hensen N."/>
            <person name="Bonometti L."/>
            <person name="Westerberg I."/>
            <person name="Brannstrom I.O."/>
            <person name="Guillou S."/>
            <person name="Cros-Aarteil S."/>
            <person name="Calhoun S."/>
            <person name="Haridas S."/>
            <person name="Kuo A."/>
            <person name="Mondo S."/>
            <person name="Pangilinan J."/>
            <person name="Riley R."/>
            <person name="LaButti K."/>
            <person name="Andreopoulos B."/>
            <person name="Lipzen A."/>
            <person name="Chen C."/>
            <person name="Yan M."/>
            <person name="Daum C."/>
            <person name="Ng V."/>
            <person name="Clum A."/>
            <person name="Steindorff A."/>
            <person name="Ohm R.A."/>
            <person name="Martin F."/>
            <person name="Silar P."/>
            <person name="Natvig D.O."/>
            <person name="Lalanne C."/>
            <person name="Gautier V."/>
            <person name="Ament-Velasquez S.L."/>
            <person name="Kruys A."/>
            <person name="Hutchinson M.I."/>
            <person name="Powell A.J."/>
            <person name="Barry K."/>
            <person name="Miller A.N."/>
            <person name="Grigoriev I.V."/>
            <person name="Debuchy R."/>
            <person name="Gladieux P."/>
            <person name="Hiltunen Thoren M."/>
            <person name="Johannesson H."/>
        </authorList>
    </citation>
    <scope>NUCLEOTIDE SEQUENCE</scope>
    <source>
        <strain evidence="2">CBS 118394</strain>
    </source>
</reference>
<dbReference type="Gene3D" id="1.20.1270.70">
    <property type="entry name" value="Designed single chain three-helix bundle"/>
    <property type="match status" value="1"/>
</dbReference>
<evidence type="ECO:0000313" key="3">
    <source>
        <dbReference type="Proteomes" id="UP001283341"/>
    </source>
</evidence>
<accession>A0AAE0HV60</accession>
<dbReference type="Proteomes" id="UP001283341">
    <property type="component" value="Unassembled WGS sequence"/>
</dbReference>
<feature type="coiled-coil region" evidence="1">
    <location>
        <begin position="76"/>
        <end position="126"/>
    </location>
</feature>
<reference evidence="2" key="2">
    <citation type="submission" date="2023-06" db="EMBL/GenBank/DDBJ databases">
        <authorList>
            <consortium name="Lawrence Berkeley National Laboratory"/>
            <person name="Haridas S."/>
            <person name="Hensen N."/>
            <person name="Bonometti L."/>
            <person name="Westerberg I."/>
            <person name="Brannstrom I.O."/>
            <person name="Guillou S."/>
            <person name="Cros-Aarteil S."/>
            <person name="Calhoun S."/>
            <person name="Kuo A."/>
            <person name="Mondo S."/>
            <person name="Pangilinan J."/>
            <person name="Riley R."/>
            <person name="Labutti K."/>
            <person name="Andreopoulos B."/>
            <person name="Lipzen A."/>
            <person name="Chen C."/>
            <person name="Yanf M."/>
            <person name="Daum C."/>
            <person name="Ng V."/>
            <person name="Clum A."/>
            <person name="Steindorff A."/>
            <person name="Ohm R."/>
            <person name="Martin F."/>
            <person name="Silar P."/>
            <person name="Natvig D."/>
            <person name="Lalanne C."/>
            <person name="Gautier V."/>
            <person name="Ament-Velasquez S.L."/>
            <person name="Kruys A."/>
            <person name="Hutchinson M.I."/>
            <person name="Powell A.J."/>
            <person name="Barry K."/>
            <person name="Miller A.N."/>
            <person name="Grigoriev I.V."/>
            <person name="Debuchy R."/>
            <person name="Gladieux P."/>
            <person name="Thoren M.H."/>
            <person name="Johannesson H."/>
        </authorList>
    </citation>
    <scope>NUCLEOTIDE SEQUENCE</scope>
    <source>
        <strain evidence="2">CBS 118394</strain>
    </source>
</reference>
<sequence>MASEMEEGEESILDDFALPMPKTWKDRKAAEKEAAVNTIILAQLANGTIDLRTAIQEMIFTDTRITNLRTELTEAKTNADSDLQDLAARITALEDQSANYSAAAGLAALEARVTSMENQCAKYGAAADVTTLTSRVTRIEGLSASYGTVADLAVLATRVGKVEKLTENHENPTRTKSEFPYNRGWKLWGSTPPGFSRPAAPVNL</sequence>
<evidence type="ECO:0000256" key="1">
    <source>
        <dbReference type="SAM" id="Coils"/>
    </source>
</evidence>
<proteinExistence type="predicted"/>
<keyword evidence="1" id="KW-0175">Coiled coil</keyword>
<dbReference type="AlphaFoldDB" id="A0AAE0HV60"/>
<comment type="caution">
    <text evidence="2">The sequence shown here is derived from an EMBL/GenBank/DDBJ whole genome shotgun (WGS) entry which is preliminary data.</text>
</comment>
<name>A0AAE0HV60_9PEZI</name>
<dbReference type="EMBL" id="JAUEDM010000007">
    <property type="protein sequence ID" value="KAK3313495.1"/>
    <property type="molecule type" value="Genomic_DNA"/>
</dbReference>
<evidence type="ECO:0000313" key="2">
    <source>
        <dbReference type="EMBL" id="KAK3313495.1"/>
    </source>
</evidence>
<protein>
    <submittedName>
        <fullName evidence="2">Uncharacterized protein</fullName>
    </submittedName>
</protein>